<dbReference type="EMBL" id="CP034204">
    <property type="protein sequence ID" value="QBZ54728.1"/>
    <property type="molecule type" value="Genomic_DNA"/>
</dbReference>
<sequence length="73" mass="7640">MRLRKVEQVDTLAVGPPECPRLILPGGARIAGTVEGTQGAVGANGVSRPFVLTRMQGANVTGRSRAWGIGRID</sequence>
<dbReference type="Proteomes" id="UP000294847">
    <property type="component" value="Chromosome 1"/>
</dbReference>
<organism evidence="1 2">
    <name type="scientific">Pyricularia oryzae</name>
    <name type="common">Rice blast fungus</name>
    <name type="synonym">Magnaporthe oryzae</name>
    <dbReference type="NCBI Taxonomy" id="318829"/>
    <lineage>
        <taxon>Eukaryota</taxon>
        <taxon>Fungi</taxon>
        <taxon>Dikarya</taxon>
        <taxon>Ascomycota</taxon>
        <taxon>Pezizomycotina</taxon>
        <taxon>Sordariomycetes</taxon>
        <taxon>Sordariomycetidae</taxon>
        <taxon>Magnaporthales</taxon>
        <taxon>Pyriculariaceae</taxon>
        <taxon>Pyricularia</taxon>
    </lineage>
</organism>
<protein>
    <submittedName>
        <fullName evidence="1">Uncharacterized protein</fullName>
    </submittedName>
</protein>
<gene>
    <name evidence="1" type="ORF">PoMZ_10437</name>
</gene>
<reference evidence="1 2" key="1">
    <citation type="journal article" date="2019" name="Mol. Biol. Evol.">
        <title>Blast fungal genomes show frequent chromosomal changes, gene gains and losses, and effector gene turnover.</title>
        <authorList>
            <person name="Gomez Luciano L.B."/>
            <person name="Jason Tsai I."/>
            <person name="Chuma I."/>
            <person name="Tosa Y."/>
            <person name="Chen Y.H."/>
            <person name="Li J.Y."/>
            <person name="Li M.Y."/>
            <person name="Jade Lu M.Y."/>
            <person name="Nakayashiki H."/>
            <person name="Li W.H."/>
        </authorList>
    </citation>
    <scope>NUCLEOTIDE SEQUENCE [LARGE SCALE GENOMIC DNA]</scope>
    <source>
        <strain evidence="1">MZ5-1-6</strain>
    </source>
</reference>
<dbReference type="AlphaFoldDB" id="A0A4P7MXD7"/>
<name>A0A4P7MXD7_PYROR</name>
<evidence type="ECO:0000313" key="1">
    <source>
        <dbReference type="EMBL" id="QBZ54728.1"/>
    </source>
</evidence>
<evidence type="ECO:0000313" key="2">
    <source>
        <dbReference type="Proteomes" id="UP000294847"/>
    </source>
</evidence>
<accession>A0A4P7MXD7</accession>
<proteinExistence type="predicted"/>